<proteinExistence type="predicted"/>
<dbReference type="AlphaFoldDB" id="A0AAV4VXJ7"/>
<evidence type="ECO:0000313" key="1">
    <source>
        <dbReference type="EMBL" id="GIY74193.1"/>
    </source>
</evidence>
<evidence type="ECO:0000313" key="2">
    <source>
        <dbReference type="Proteomes" id="UP001054945"/>
    </source>
</evidence>
<name>A0AAV4VXJ7_CAEEX</name>
<reference evidence="1 2" key="1">
    <citation type="submission" date="2021-06" db="EMBL/GenBank/DDBJ databases">
        <title>Caerostris extrusa draft genome.</title>
        <authorList>
            <person name="Kono N."/>
            <person name="Arakawa K."/>
        </authorList>
    </citation>
    <scope>NUCLEOTIDE SEQUENCE [LARGE SCALE GENOMIC DNA]</scope>
</reference>
<dbReference type="EMBL" id="BPLR01015179">
    <property type="protein sequence ID" value="GIY74193.1"/>
    <property type="molecule type" value="Genomic_DNA"/>
</dbReference>
<sequence>MCEHDKLHIRNPTVDWTSTAYYATLDIHHHHFPSQLVRQNSIDRAYTPALIVVFWWSDLTKSCFSQGTRTYKGN</sequence>
<organism evidence="1 2">
    <name type="scientific">Caerostris extrusa</name>
    <name type="common">Bark spider</name>
    <name type="synonym">Caerostris bankana</name>
    <dbReference type="NCBI Taxonomy" id="172846"/>
    <lineage>
        <taxon>Eukaryota</taxon>
        <taxon>Metazoa</taxon>
        <taxon>Ecdysozoa</taxon>
        <taxon>Arthropoda</taxon>
        <taxon>Chelicerata</taxon>
        <taxon>Arachnida</taxon>
        <taxon>Araneae</taxon>
        <taxon>Araneomorphae</taxon>
        <taxon>Entelegynae</taxon>
        <taxon>Araneoidea</taxon>
        <taxon>Araneidae</taxon>
        <taxon>Caerostris</taxon>
    </lineage>
</organism>
<protein>
    <submittedName>
        <fullName evidence="1">Uncharacterized protein</fullName>
    </submittedName>
</protein>
<gene>
    <name evidence="1" type="ORF">CEXT_699101</name>
</gene>
<comment type="caution">
    <text evidence="1">The sequence shown here is derived from an EMBL/GenBank/DDBJ whole genome shotgun (WGS) entry which is preliminary data.</text>
</comment>
<dbReference type="Proteomes" id="UP001054945">
    <property type="component" value="Unassembled WGS sequence"/>
</dbReference>
<accession>A0AAV4VXJ7</accession>
<keyword evidence="2" id="KW-1185">Reference proteome</keyword>